<keyword evidence="11 26" id="KW-0067">ATP-binding</keyword>
<gene>
    <name evidence="22" type="primary">ddl</name>
    <name evidence="28" type="ORF">IAC53_06875</name>
</gene>
<comment type="cofactor">
    <cofactor evidence="1">
        <name>Mn(2+)</name>
        <dbReference type="ChEBI" id="CHEBI:29035"/>
    </cofactor>
</comment>
<dbReference type="GO" id="GO:0008360">
    <property type="term" value="P:regulation of cell shape"/>
    <property type="evidence" value="ECO:0007669"/>
    <property type="project" value="UniProtKB-KW"/>
</dbReference>
<keyword evidence="12 25" id="KW-0460">Magnesium</keyword>
<evidence type="ECO:0000256" key="9">
    <source>
        <dbReference type="ARBA" id="ARBA00022723"/>
    </source>
</evidence>
<dbReference type="AlphaFoldDB" id="A0A9D1IGI4"/>
<feature type="active site" evidence="23">
    <location>
        <position position="327"/>
    </location>
</feature>
<evidence type="ECO:0000256" key="15">
    <source>
        <dbReference type="ARBA" id="ARBA00023211"/>
    </source>
</evidence>
<evidence type="ECO:0000256" key="23">
    <source>
        <dbReference type="PIRSR" id="PIRSR039102-1"/>
    </source>
</evidence>
<dbReference type="PROSITE" id="PS50975">
    <property type="entry name" value="ATP_GRASP"/>
    <property type="match status" value="1"/>
</dbReference>
<dbReference type="GO" id="GO:0071555">
    <property type="term" value="P:cell wall organization"/>
    <property type="evidence" value="ECO:0007669"/>
    <property type="project" value="UniProtKB-KW"/>
</dbReference>
<feature type="domain" description="ATP-grasp" evidence="27">
    <location>
        <begin position="142"/>
        <end position="349"/>
    </location>
</feature>
<keyword evidence="10 24" id="KW-0547">Nucleotide-binding</keyword>
<feature type="active site" evidence="23">
    <location>
        <position position="15"/>
    </location>
</feature>
<evidence type="ECO:0000256" key="25">
    <source>
        <dbReference type="PIRSR" id="PIRSR039102-3"/>
    </source>
</evidence>
<comment type="pathway">
    <text evidence="18">Glycan biosynthesis.</text>
</comment>
<evidence type="ECO:0000256" key="13">
    <source>
        <dbReference type="ARBA" id="ARBA00022960"/>
    </source>
</evidence>
<dbReference type="NCBIfam" id="NF002528">
    <property type="entry name" value="PRK01966.1-4"/>
    <property type="match status" value="1"/>
</dbReference>
<dbReference type="Pfam" id="PF07478">
    <property type="entry name" value="Dala_Dala_lig_C"/>
    <property type="match status" value="1"/>
</dbReference>
<name>A0A9D1IGI4_9FIRM</name>
<keyword evidence="7 22" id="KW-0963">Cytoplasm</keyword>
<comment type="cofactor">
    <cofactor evidence="25">
        <name>Mg(2+)</name>
        <dbReference type="ChEBI" id="CHEBI:18420"/>
    </cofactor>
    <cofactor evidence="25">
        <name>Mn(2+)</name>
        <dbReference type="ChEBI" id="CHEBI:29035"/>
    </cofactor>
    <text evidence="25">Binds 2 magnesium or manganese ions per subunit.</text>
</comment>
<dbReference type="InterPro" id="IPR013815">
    <property type="entry name" value="ATP_grasp_subdomain_1"/>
</dbReference>
<organism evidence="28 29">
    <name type="scientific">Candidatus Fimenecus excrementigallinarum</name>
    <dbReference type="NCBI Taxonomy" id="2840816"/>
    <lineage>
        <taxon>Bacteria</taxon>
        <taxon>Bacillati</taxon>
        <taxon>Bacillota</taxon>
        <taxon>Clostridia</taxon>
        <taxon>Candidatus Fimenecus</taxon>
    </lineage>
</organism>
<comment type="function">
    <text evidence="2 22">Cell wall formation.</text>
</comment>
<comment type="pathway">
    <text evidence="4 22">Cell wall biogenesis; peptidoglycan biosynthesis.</text>
</comment>
<reference evidence="28" key="2">
    <citation type="journal article" date="2021" name="PeerJ">
        <title>Extensive microbial diversity within the chicken gut microbiome revealed by metagenomics and culture.</title>
        <authorList>
            <person name="Gilroy R."/>
            <person name="Ravi A."/>
            <person name="Getino M."/>
            <person name="Pursley I."/>
            <person name="Horton D.L."/>
            <person name="Alikhan N.F."/>
            <person name="Baker D."/>
            <person name="Gharbi K."/>
            <person name="Hall N."/>
            <person name="Watson M."/>
            <person name="Adriaenssens E.M."/>
            <person name="Foster-Nyarko E."/>
            <person name="Jarju S."/>
            <person name="Secka A."/>
            <person name="Antonio M."/>
            <person name="Oren A."/>
            <person name="Chaudhuri R.R."/>
            <person name="La Ragione R."/>
            <person name="Hildebrand F."/>
            <person name="Pallen M.J."/>
        </authorList>
    </citation>
    <scope>NUCLEOTIDE SEQUENCE</scope>
    <source>
        <strain evidence="28">ChiGjej1B1-19959</strain>
    </source>
</reference>
<comment type="caution">
    <text evidence="28">The sequence shown here is derived from an EMBL/GenBank/DDBJ whole genome shotgun (WGS) entry which is preliminary data.</text>
</comment>
<dbReference type="GO" id="GO:0005524">
    <property type="term" value="F:ATP binding"/>
    <property type="evidence" value="ECO:0007669"/>
    <property type="project" value="UniProtKB-UniRule"/>
</dbReference>
<dbReference type="PROSITE" id="PS00843">
    <property type="entry name" value="DALA_DALA_LIGASE_1"/>
    <property type="match status" value="1"/>
</dbReference>
<dbReference type="GO" id="GO:0046872">
    <property type="term" value="F:metal ion binding"/>
    <property type="evidence" value="ECO:0007669"/>
    <property type="project" value="UniProtKB-KW"/>
</dbReference>
<dbReference type="GO" id="GO:0005829">
    <property type="term" value="C:cytosol"/>
    <property type="evidence" value="ECO:0007669"/>
    <property type="project" value="TreeGrafter"/>
</dbReference>
<dbReference type="GO" id="GO:0008716">
    <property type="term" value="F:D-alanine-D-alanine ligase activity"/>
    <property type="evidence" value="ECO:0007669"/>
    <property type="project" value="UniProtKB-UniRule"/>
</dbReference>
<accession>A0A9D1IGI4</accession>
<feature type="binding site" evidence="24">
    <location>
        <begin position="221"/>
        <end position="229"/>
    </location>
    <ligand>
        <name>ATP</name>
        <dbReference type="ChEBI" id="CHEBI:30616"/>
    </ligand>
</feature>
<comment type="catalytic activity">
    <reaction evidence="17 22">
        <text>2 D-alanine + ATP = D-alanyl-D-alanine + ADP + phosphate + H(+)</text>
        <dbReference type="Rhea" id="RHEA:11224"/>
        <dbReference type="ChEBI" id="CHEBI:15378"/>
        <dbReference type="ChEBI" id="CHEBI:30616"/>
        <dbReference type="ChEBI" id="CHEBI:43474"/>
        <dbReference type="ChEBI" id="CHEBI:57416"/>
        <dbReference type="ChEBI" id="CHEBI:57822"/>
        <dbReference type="ChEBI" id="CHEBI:456216"/>
        <dbReference type="EC" id="6.3.2.4"/>
    </reaction>
</comment>
<evidence type="ECO:0000313" key="29">
    <source>
        <dbReference type="Proteomes" id="UP000824071"/>
    </source>
</evidence>
<evidence type="ECO:0000256" key="2">
    <source>
        <dbReference type="ARBA" id="ARBA00003921"/>
    </source>
</evidence>
<sequence>MQKTVLVLFGGVSSEHEVSCVSAQSVVEHLPRDKYTPVLVGITKDGAWYLYEGEASALPGDRWLEAGPCTPAALSPDRKAGGLLVFRESGLERIRVDAAFPVLHGKNGEDGTVQGLFELAGLPYVGCGVLSSAMCMDKAVTNLLADTAGIAQTAWLSVTRAQYRREGAAFLAGAVEKLGLPLFVKPANAGSSRGISKVRGASELPGALEAAFAFDDKLVLEAAAQDILEVECAVLGNDAPTASAVGGIAPAAEFYDYEAKYIDAGSDLQVPARIPETAAEAVRAAALRMYALMGCRGLARVDFFYEKATGRVLFNELNTMPGFTSISMYPKLQAYDGVEYGALLDRLLRLAEEA</sequence>
<keyword evidence="9 25" id="KW-0479">Metal-binding</keyword>
<dbReference type="HAMAP" id="MF_00047">
    <property type="entry name" value="Dala_Dala_lig"/>
    <property type="match status" value="1"/>
</dbReference>
<evidence type="ECO:0000256" key="16">
    <source>
        <dbReference type="ARBA" id="ARBA00023316"/>
    </source>
</evidence>
<dbReference type="EC" id="6.3.2.4" evidence="6 22"/>
<dbReference type="InterPro" id="IPR016185">
    <property type="entry name" value="PreATP-grasp_dom_sf"/>
</dbReference>
<dbReference type="InterPro" id="IPR005905">
    <property type="entry name" value="D_ala_D_ala"/>
</dbReference>
<keyword evidence="13 22" id="KW-0133">Cell shape</keyword>
<evidence type="ECO:0000256" key="24">
    <source>
        <dbReference type="PIRSR" id="PIRSR039102-2"/>
    </source>
</evidence>
<evidence type="ECO:0000256" key="11">
    <source>
        <dbReference type="ARBA" id="ARBA00022840"/>
    </source>
</evidence>
<evidence type="ECO:0000256" key="26">
    <source>
        <dbReference type="PROSITE-ProRule" id="PRU00409"/>
    </source>
</evidence>
<evidence type="ECO:0000256" key="10">
    <source>
        <dbReference type="ARBA" id="ARBA00022741"/>
    </source>
</evidence>
<dbReference type="FunFam" id="3.30.1490.20:FF:000007">
    <property type="entry name" value="D-alanine--D-alanine ligase"/>
    <property type="match status" value="1"/>
</dbReference>
<dbReference type="SUPFAM" id="SSF52440">
    <property type="entry name" value="PreATP-grasp domain"/>
    <property type="match status" value="1"/>
</dbReference>
<dbReference type="PANTHER" id="PTHR23132:SF25">
    <property type="entry name" value="D-ALANINE--D-ALANINE LIGASE A"/>
    <property type="match status" value="1"/>
</dbReference>
<evidence type="ECO:0000256" key="4">
    <source>
        <dbReference type="ARBA" id="ARBA00004752"/>
    </source>
</evidence>
<evidence type="ECO:0000256" key="14">
    <source>
        <dbReference type="ARBA" id="ARBA00022984"/>
    </source>
</evidence>
<keyword evidence="15 25" id="KW-0464">Manganese</keyword>
<comment type="subcellular location">
    <subcellularLocation>
        <location evidence="3 22">Cytoplasm</location>
    </subcellularLocation>
</comment>
<dbReference type="InterPro" id="IPR011127">
    <property type="entry name" value="Dala_Dala_lig_N"/>
</dbReference>
<dbReference type="NCBIfam" id="TIGR01205">
    <property type="entry name" value="D_ala_D_alaTIGR"/>
    <property type="match status" value="1"/>
</dbReference>
<dbReference type="Gene3D" id="3.30.470.20">
    <property type="entry name" value="ATP-grasp fold, B domain"/>
    <property type="match status" value="1"/>
</dbReference>
<dbReference type="FunFam" id="3.30.470.20:FF:000008">
    <property type="entry name" value="D-alanine--D-alanine ligase"/>
    <property type="match status" value="1"/>
</dbReference>
<keyword evidence="16 22" id="KW-0961">Cell wall biogenesis/degradation</keyword>
<keyword evidence="8 22" id="KW-0436">Ligase</keyword>
<protein>
    <recommendedName>
        <fullName evidence="19 22">D-alanine--D-alanine ligase</fullName>
        <ecNumber evidence="6 22">6.3.2.4</ecNumber>
    </recommendedName>
    <alternativeName>
        <fullName evidence="21 22">D-Ala-D-Ala ligase</fullName>
    </alternativeName>
    <alternativeName>
        <fullName evidence="20 22">D-alanylalanine synthetase</fullName>
    </alternativeName>
</protein>
<evidence type="ECO:0000256" key="3">
    <source>
        <dbReference type="ARBA" id="ARBA00004496"/>
    </source>
</evidence>
<dbReference type="EMBL" id="DVMW01000039">
    <property type="protein sequence ID" value="HIU36306.1"/>
    <property type="molecule type" value="Genomic_DNA"/>
</dbReference>
<dbReference type="Gene3D" id="3.30.1490.20">
    <property type="entry name" value="ATP-grasp fold, A domain"/>
    <property type="match status" value="1"/>
</dbReference>
<evidence type="ECO:0000256" key="18">
    <source>
        <dbReference type="ARBA" id="ARBA00060592"/>
    </source>
</evidence>
<feature type="binding site" evidence="25">
    <location>
        <position position="316"/>
    </location>
    <ligand>
        <name>Mg(2+)</name>
        <dbReference type="ChEBI" id="CHEBI:18420"/>
        <label>1</label>
    </ligand>
</feature>
<dbReference type="Pfam" id="PF01820">
    <property type="entry name" value="Dala_Dala_lig_N"/>
    <property type="match status" value="1"/>
</dbReference>
<dbReference type="InterPro" id="IPR011761">
    <property type="entry name" value="ATP-grasp"/>
</dbReference>
<reference evidence="28" key="1">
    <citation type="submission" date="2020-10" db="EMBL/GenBank/DDBJ databases">
        <authorList>
            <person name="Gilroy R."/>
        </authorList>
    </citation>
    <scope>NUCLEOTIDE SEQUENCE</scope>
    <source>
        <strain evidence="28">ChiGjej1B1-19959</strain>
    </source>
</reference>
<evidence type="ECO:0000256" key="8">
    <source>
        <dbReference type="ARBA" id="ARBA00022598"/>
    </source>
</evidence>
<evidence type="ECO:0000256" key="12">
    <source>
        <dbReference type="ARBA" id="ARBA00022842"/>
    </source>
</evidence>
<evidence type="ECO:0000256" key="19">
    <source>
        <dbReference type="ARBA" id="ARBA00068427"/>
    </source>
</evidence>
<feature type="binding site" evidence="24">
    <location>
        <begin position="191"/>
        <end position="192"/>
    </location>
    <ligand>
        <name>ATP</name>
        <dbReference type="ChEBI" id="CHEBI:30616"/>
    </ligand>
</feature>
<dbReference type="PANTHER" id="PTHR23132">
    <property type="entry name" value="D-ALANINE--D-ALANINE LIGASE"/>
    <property type="match status" value="1"/>
</dbReference>
<feature type="binding site" evidence="24">
    <location>
        <position position="138"/>
    </location>
    <ligand>
        <name>ATP</name>
        <dbReference type="ChEBI" id="CHEBI:30616"/>
    </ligand>
</feature>
<proteinExistence type="inferred from homology"/>
<dbReference type="GO" id="GO:0009252">
    <property type="term" value="P:peptidoglycan biosynthetic process"/>
    <property type="evidence" value="ECO:0007669"/>
    <property type="project" value="UniProtKB-UniRule"/>
</dbReference>
<feature type="binding site" evidence="24">
    <location>
        <begin position="183"/>
        <end position="185"/>
    </location>
    <ligand>
        <name>ATP</name>
        <dbReference type="ChEBI" id="CHEBI:30616"/>
    </ligand>
</feature>
<evidence type="ECO:0000256" key="22">
    <source>
        <dbReference type="HAMAP-Rule" id="MF_00047"/>
    </source>
</evidence>
<evidence type="ECO:0000256" key="5">
    <source>
        <dbReference type="ARBA" id="ARBA00010871"/>
    </source>
</evidence>
<keyword evidence="14 22" id="KW-0573">Peptidoglycan synthesis</keyword>
<evidence type="ECO:0000259" key="27">
    <source>
        <dbReference type="PROSITE" id="PS50975"/>
    </source>
</evidence>
<dbReference type="PROSITE" id="PS00844">
    <property type="entry name" value="DALA_DALA_LIGASE_2"/>
    <property type="match status" value="1"/>
</dbReference>
<dbReference type="PIRSF" id="PIRSF039102">
    <property type="entry name" value="Ddl/VanB"/>
    <property type="match status" value="1"/>
</dbReference>
<feature type="binding site" evidence="25">
    <location>
        <position position="316"/>
    </location>
    <ligand>
        <name>Mg(2+)</name>
        <dbReference type="ChEBI" id="CHEBI:18420"/>
        <label>2</label>
    </ligand>
</feature>
<dbReference type="InterPro" id="IPR000291">
    <property type="entry name" value="D-Ala_lig_Van_CS"/>
</dbReference>
<feature type="active site" evidence="23">
    <location>
        <position position="191"/>
    </location>
</feature>
<dbReference type="InterPro" id="IPR011095">
    <property type="entry name" value="Dala_Dala_lig_C"/>
</dbReference>
<feature type="binding site" evidence="25">
    <location>
        <position position="318"/>
    </location>
    <ligand>
        <name>Mg(2+)</name>
        <dbReference type="ChEBI" id="CHEBI:18420"/>
        <label>2</label>
    </ligand>
</feature>
<dbReference type="SUPFAM" id="SSF56059">
    <property type="entry name" value="Glutathione synthetase ATP-binding domain-like"/>
    <property type="match status" value="1"/>
</dbReference>
<evidence type="ECO:0000256" key="20">
    <source>
        <dbReference type="ARBA" id="ARBA00076288"/>
    </source>
</evidence>
<feature type="binding site" evidence="25">
    <location>
        <position position="302"/>
    </location>
    <ligand>
        <name>Mg(2+)</name>
        <dbReference type="ChEBI" id="CHEBI:18420"/>
        <label>1</label>
    </ligand>
</feature>
<dbReference type="Gene3D" id="3.40.50.20">
    <property type="match status" value="1"/>
</dbReference>
<feature type="binding site" evidence="24">
    <location>
        <begin position="315"/>
        <end position="316"/>
    </location>
    <ligand>
        <name>ATP</name>
        <dbReference type="ChEBI" id="CHEBI:30616"/>
    </ligand>
</feature>
<evidence type="ECO:0000256" key="17">
    <source>
        <dbReference type="ARBA" id="ARBA00047614"/>
    </source>
</evidence>
<evidence type="ECO:0000256" key="21">
    <source>
        <dbReference type="ARBA" id="ARBA00077154"/>
    </source>
</evidence>
<comment type="similarity">
    <text evidence="5 22">Belongs to the D-alanine--D-alanine ligase family.</text>
</comment>
<evidence type="ECO:0000256" key="1">
    <source>
        <dbReference type="ARBA" id="ARBA00001936"/>
    </source>
</evidence>
<evidence type="ECO:0000256" key="6">
    <source>
        <dbReference type="ARBA" id="ARBA00012216"/>
    </source>
</evidence>
<evidence type="ECO:0000313" key="28">
    <source>
        <dbReference type="EMBL" id="HIU36306.1"/>
    </source>
</evidence>
<evidence type="ECO:0000256" key="7">
    <source>
        <dbReference type="ARBA" id="ARBA00022490"/>
    </source>
</evidence>
<dbReference type="Proteomes" id="UP000824071">
    <property type="component" value="Unassembled WGS sequence"/>
</dbReference>